<gene>
    <name evidence="1" type="ORF">ABIE08_004133</name>
</gene>
<keyword evidence="2" id="KW-1185">Reference proteome</keyword>
<dbReference type="Proteomes" id="UP001549321">
    <property type="component" value="Unassembled WGS sequence"/>
</dbReference>
<comment type="caution">
    <text evidence="1">The sequence shown here is derived from an EMBL/GenBank/DDBJ whole genome shotgun (WGS) entry which is preliminary data.</text>
</comment>
<proteinExistence type="predicted"/>
<name>A0ABV2R698_9HYPH</name>
<dbReference type="EC" id="3.1.21.-" evidence="1"/>
<organism evidence="1 2">
    <name type="scientific">Kaistia defluvii</name>
    <dbReference type="NCBI Taxonomy" id="410841"/>
    <lineage>
        <taxon>Bacteria</taxon>
        <taxon>Pseudomonadati</taxon>
        <taxon>Pseudomonadota</taxon>
        <taxon>Alphaproteobacteria</taxon>
        <taxon>Hyphomicrobiales</taxon>
        <taxon>Kaistiaceae</taxon>
        <taxon>Kaistia</taxon>
    </lineage>
</organism>
<protein>
    <submittedName>
        <fullName evidence="1">5-methylcytosine-specific restriction protein A</fullName>
        <ecNumber evidence="1">3.1.21.-</ecNumber>
    </submittedName>
</protein>
<dbReference type="GO" id="GO:0016787">
    <property type="term" value="F:hydrolase activity"/>
    <property type="evidence" value="ECO:0007669"/>
    <property type="project" value="UniProtKB-KW"/>
</dbReference>
<sequence>MARMQRCRPGFRLSGGMSKRPTVFRPSHLPTRVEQNRTYDRHRGSARERGYNVRWEKARRTFLMRSPLCVGCEAVGRIEPAVIVDHVEPHHGDSDRFWDTSKWQGCCKWHHDVVKQRLEDRFARGSLAAADLRLDSPAAIAVTLALRA</sequence>
<accession>A0ABV2R698</accession>
<keyword evidence="1" id="KW-0378">Hydrolase</keyword>
<dbReference type="EMBL" id="JBEPSM010000004">
    <property type="protein sequence ID" value="MET4636175.1"/>
    <property type="molecule type" value="Genomic_DNA"/>
</dbReference>
<reference evidence="1 2" key="1">
    <citation type="submission" date="2024-06" db="EMBL/GenBank/DDBJ databases">
        <title>Sorghum-associated microbial communities from plants grown in Nebraska, USA.</title>
        <authorList>
            <person name="Schachtman D."/>
        </authorList>
    </citation>
    <scope>NUCLEOTIDE SEQUENCE [LARGE SCALE GENOMIC DNA]</scope>
    <source>
        <strain evidence="1 2">3207</strain>
    </source>
</reference>
<evidence type="ECO:0000313" key="2">
    <source>
        <dbReference type="Proteomes" id="UP001549321"/>
    </source>
</evidence>
<evidence type="ECO:0000313" key="1">
    <source>
        <dbReference type="EMBL" id="MET4636175.1"/>
    </source>
</evidence>